<evidence type="ECO:0000256" key="2">
    <source>
        <dbReference type="ARBA" id="ARBA00022737"/>
    </source>
</evidence>
<dbReference type="FunFam" id="1.10.10.60:FF:000001">
    <property type="entry name" value="MYB-related transcription factor"/>
    <property type="match status" value="1"/>
</dbReference>
<evidence type="ECO:0000259" key="9">
    <source>
        <dbReference type="PROSITE" id="PS50090"/>
    </source>
</evidence>
<keyword evidence="7" id="KW-0539">Nucleus</keyword>
<feature type="region of interest" description="Disordered" evidence="8">
    <location>
        <begin position="1"/>
        <end position="30"/>
    </location>
</feature>
<dbReference type="PANTHER" id="PTHR47995:SF18">
    <property type="entry name" value="TRANSCRIPTION FACTOR MYB65"/>
    <property type="match status" value="1"/>
</dbReference>
<dbReference type="EnsemblPlants" id="Kaladp0964s0014.1.v1.1">
    <property type="protein sequence ID" value="Kaladp0964s0014.1.v1.1"/>
    <property type="gene ID" value="Kaladp0964s0014.v1.1"/>
</dbReference>
<dbReference type="GO" id="GO:0048235">
    <property type="term" value="P:pollen sperm cell differentiation"/>
    <property type="evidence" value="ECO:0007669"/>
    <property type="project" value="UniProtKB-ARBA"/>
</dbReference>
<dbReference type="PROSITE" id="PS50090">
    <property type="entry name" value="MYB_LIKE"/>
    <property type="match status" value="2"/>
</dbReference>
<dbReference type="Gene3D" id="1.10.10.60">
    <property type="entry name" value="Homeodomain-like"/>
    <property type="match status" value="2"/>
</dbReference>
<dbReference type="GO" id="GO:0045893">
    <property type="term" value="P:positive regulation of DNA-templated transcription"/>
    <property type="evidence" value="ECO:0007669"/>
    <property type="project" value="UniProtKB-ARBA"/>
</dbReference>
<dbReference type="InterPro" id="IPR009057">
    <property type="entry name" value="Homeodomain-like_sf"/>
</dbReference>
<dbReference type="InterPro" id="IPR017930">
    <property type="entry name" value="Myb_dom"/>
</dbReference>
<evidence type="ECO:0000256" key="7">
    <source>
        <dbReference type="ARBA" id="ARBA00023242"/>
    </source>
</evidence>
<dbReference type="Proteomes" id="UP000594263">
    <property type="component" value="Unplaced"/>
</dbReference>
<feature type="region of interest" description="Disordered" evidence="8">
    <location>
        <begin position="296"/>
        <end position="320"/>
    </location>
</feature>
<dbReference type="GO" id="GO:0003677">
    <property type="term" value="F:DNA binding"/>
    <property type="evidence" value="ECO:0007669"/>
    <property type="project" value="UniProtKB-KW"/>
</dbReference>
<dbReference type="GO" id="GO:0005634">
    <property type="term" value="C:nucleus"/>
    <property type="evidence" value="ECO:0007669"/>
    <property type="project" value="UniProtKB-SubCell"/>
</dbReference>
<feature type="domain" description="HTH myb-type" evidence="10">
    <location>
        <begin position="29"/>
        <end position="78"/>
    </location>
</feature>
<dbReference type="GO" id="GO:0040008">
    <property type="term" value="P:regulation of growth"/>
    <property type="evidence" value="ECO:0007669"/>
    <property type="project" value="UniProtKB-ARBA"/>
</dbReference>
<dbReference type="InterPro" id="IPR001005">
    <property type="entry name" value="SANT/Myb"/>
</dbReference>
<keyword evidence="4" id="KW-0238">DNA-binding</keyword>
<sequence length="478" mass="52745">MEWNVTDEILESPSGEDLASGEGKSSGILTKGQWTPAEDAILRDYVEKHGEGNWNAVQKFSGLTRCGKSCRLRWANHLKPNLKRGAFTPEEVELVIKLHAKLGNKWAKMAAELPGRTDNEIKNFWNTRIKRHQRSGLPIYPPEVCLKLAEESQQSPHSATFSIDLPSSHHFMEPSDFMIPEFKIERPLNPSLFLDIPTSKEPPLGLGLVNTPNGLCDTASRSLFENQIIHAHHLPELYSSNSPLLCIPLGSHALTNGNLPTSAPGFGSVKLELPSLQSSESDFIFWGAPASPRPSFASKDSVAPSPQVGPDLLQPAPDTDGLLESVVCPPNRLKTSNLDDLSLDPEWWEVLCDQPVTPMGPSANGNSTDELLSADVILGKLTHENHLHEVVSNIFFLVNQVSLCLCDFHAGNEGKISDADPKQHLTSSNLNEIRDSCEWDPWRPDTWFNAALLSPETEHAREYQRLQETISAICGDDA</sequence>
<keyword evidence="2" id="KW-0677">Repeat</keyword>
<evidence type="ECO:0000256" key="8">
    <source>
        <dbReference type="SAM" id="MobiDB-lite"/>
    </source>
</evidence>
<dbReference type="PANTHER" id="PTHR47995">
    <property type="entry name" value="TRANSCRIPTION FACTOR MYB33-RELATED"/>
    <property type="match status" value="1"/>
</dbReference>
<dbReference type="SUPFAM" id="SSF46689">
    <property type="entry name" value="Homeodomain-like"/>
    <property type="match status" value="1"/>
</dbReference>
<keyword evidence="5" id="KW-0010">Activator</keyword>
<dbReference type="FunFam" id="1.10.10.60:FF:000119">
    <property type="entry name" value="Transcription factor GAMYB"/>
    <property type="match status" value="1"/>
</dbReference>
<evidence type="ECO:0000256" key="1">
    <source>
        <dbReference type="ARBA" id="ARBA00004123"/>
    </source>
</evidence>
<keyword evidence="6" id="KW-0804">Transcription</keyword>
<feature type="domain" description="HTH myb-type" evidence="10">
    <location>
        <begin position="79"/>
        <end position="133"/>
    </location>
</feature>
<accession>A0A7N0VJY8</accession>
<dbReference type="Pfam" id="PF00249">
    <property type="entry name" value="Myb_DNA-binding"/>
    <property type="match status" value="2"/>
</dbReference>
<dbReference type="Gramene" id="Kaladp0964s0014.1.v1.1">
    <property type="protein sequence ID" value="Kaladp0964s0014.1.v1.1"/>
    <property type="gene ID" value="Kaladp0964s0014.v1.1"/>
</dbReference>
<proteinExistence type="predicted"/>
<evidence type="ECO:0000256" key="4">
    <source>
        <dbReference type="ARBA" id="ARBA00023125"/>
    </source>
</evidence>
<evidence type="ECO:0000256" key="5">
    <source>
        <dbReference type="ARBA" id="ARBA00023159"/>
    </source>
</evidence>
<dbReference type="CDD" id="cd00167">
    <property type="entry name" value="SANT"/>
    <property type="match status" value="2"/>
</dbReference>
<feature type="domain" description="Myb-like" evidence="9">
    <location>
        <begin position="31"/>
        <end position="78"/>
    </location>
</feature>
<protein>
    <submittedName>
        <fullName evidence="11">Uncharacterized protein</fullName>
    </submittedName>
</protein>
<name>A0A7N0VJY8_KALFE</name>
<keyword evidence="3" id="KW-0805">Transcription regulation</keyword>
<dbReference type="PROSITE" id="PS51294">
    <property type="entry name" value="HTH_MYB"/>
    <property type="match status" value="2"/>
</dbReference>
<dbReference type="SMART" id="SM00717">
    <property type="entry name" value="SANT"/>
    <property type="match status" value="2"/>
</dbReference>
<keyword evidence="12" id="KW-1185">Reference proteome</keyword>
<dbReference type="AlphaFoldDB" id="A0A7N0VJY8"/>
<feature type="domain" description="Myb-like" evidence="9">
    <location>
        <begin position="79"/>
        <end position="129"/>
    </location>
</feature>
<comment type="subcellular location">
    <subcellularLocation>
        <location evidence="1">Nucleus</location>
    </subcellularLocation>
</comment>
<evidence type="ECO:0000313" key="12">
    <source>
        <dbReference type="Proteomes" id="UP000594263"/>
    </source>
</evidence>
<evidence type="ECO:0000313" key="11">
    <source>
        <dbReference type="EnsemblPlants" id="Kaladp0964s0014.1.v1.1"/>
    </source>
</evidence>
<evidence type="ECO:0000259" key="10">
    <source>
        <dbReference type="PROSITE" id="PS51294"/>
    </source>
</evidence>
<reference evidence="11" key="1">
    <citation type="submission" date="2021-01" db="UniProtKB">
        <authorList>
            <consortium name="EnsemblPlants"/>
        </authorList>
    </citation>
    <scope>IDENTIFICATION</scope>
</reference>
<organism evidence="11 12">
    <name type="scientific">Kalanchoe fedtschenkoi</name>
    <name type="common">Lavender scallops</name>
    <name type="synonym">South American air plant</name>
    <dbReference type="NCBI Taxonomy" id="63787"/>
    <lineage>
        <taxon>Eukaryota</taxon>
        <taxon>Viridiplantae</taxon>
        <taxon>Streptophyta</taxon>
        <taxon>Embryophyta</taxon>
        <taxon>Tracheophyta</taxon>
        <taxon>Spermatophyta</taxon>
        <taxon>Magnoliopsida</taxon>
        <taxon>eudicotyledons</taxon>
        <taxon>Gunneridae</taxon>
        <taxon>Pentapetalae</taxon>
        <taxon>Saxifragales</taxon>
        <taxon>Crassulaceae</taxon>
        <taxon>Kalanchoe</taxon>
    </lineage>
</organism>
<evidence type="ECO:0000256" key="6">
    <source>
        <dbReference type="ARBA" id="ARBA00023163"/>
    </source>
</evidence>
<evidence type="ECO:0000256" key="3">
    <source>
        <dbReference type="ARBA" id="ARBA00023015"/>
    </source>
</evidence>